<keyword evidence="2" id="KW-1185">Reference proteome</keyword>
<evidence type="ECO:0000313" key="2">
    <source>
        <dbReference type="Proteomes" id="UP000605846"/>
    </source>
</evidence>
<sequence>MAQPLSIYRQLLREVHRQYTKVANNGLYAQELKSIYRQNKNITDPAKIAALNQDAENVLVFLRSSRQHKELRERYSALVLEQKKKIEMTAKRVGLELPKQFDPAAPHPLTKDGAAEEAAVAERVANAFSKQ</sequence>
<dbReference type="PANTHER" id="PTHR28015">
    <property type="entry name" value="ATP SYNTHASE ASSEMBLY FACTOR FMC1, MITOCHONDRIAL"/>
    <property type="match status" value="1"/>
</dbReference>
<reference evidence="1" key="1">
    <citation type="submission" date="2020-01" db="EMBL/GenBank/DDBJ databases">
        <title>Genome Sequencing of Three Apophysomyces-Like Fungal Strains Confirms a Novel Fungal Genus in the Mucoromycota with divergent Burkholderia-like Endosymbiotic Bacteria.</title>
        <authorList>
            <person name="Stajich J.E."/>
            <person name="Macias A.M."/>
            <person name="Carter-House D."/>
            <person name="Lovett B."/>
            <person name="Kasson L.R."/>
            <person name="Berry K."/>
            <person name="Grigoriev I."/>
            <person name="Chang Y."/>
            <person name="Spatafora J."/>
            <person name="Kasson M.T."/>
        </authorList>
    </citation>
    <scope>NUCLEOTIDE SEQUENCE</scope>
    <source>
        <strain evidence="1">NRRL A-21654</strain>
    </source>
</reference>
<dbReference type="GO" id="GO:0005759">
    <property type="term" value="C:mitochondrial matrix"/>
    <property type="evidence" value="ECO:0007669"/>
    <property type="project" value="TreeGrafter"/>
</dbReference>
<gene>
    <name evidence="1" type="ORF">EC973_007636</name>
</gene>
<dbReference type="PANTHER" id="PTHR28015:SF1">
    <property type="entry name" value="ATP SYNTHASE ASSEMBLY FACTOR FMC1, MITOCHONDRIAL"/>
    <property type="match status" value="1"/>
</dbReference>
<comment type="caution">
    <text evidence="1">The sequence shown here is derived from an EMBL/GenBank/DDBJ whole genome shotgun (WGS) entry which is preliminary data.</text>
</comment>
<accession>A0A8H7BXL5</accession>
<protein>
    <submittedName>
        <fullName evidence="1">Uncharacterized protein</fullName>
    </submittedName>
</protein>
<dbReference type="EMBL" id="JABAYA010000059">
    <property type="protein sequence ID" value="KAF7727327.1"/>
    <property type="molecule type" value="Genomic_DNA"/>
</dbReference>
<dbReference type="OrthoDB" id="15893at2759"/>
<dbReference type="Proteomes" id="UP000605846">
    <property type="component" value="Unassembled WGS sequence"/>
</dbReference>
<dbReference type="GO" id="GO:0033615">
    <property type="term" value="P:mitochondrial proton-transporting ATP synthase complex assembly"/>
    <property type="evidence" value="ECO:0007669"/>
    <property type="project" value="InterPro"/>
</dbReference>
<organism evidence="1 2">
    <name type="scientific">Apophysomyces ossiformis</name>
    <dbReference type="NCBI Taxonomy" id="679940"/>
    <lineage>
        <taxon>Eukaryota</taxon>
        <taxon>Fungi</taxon>
        <taxon>Fungi incertae sedis</taxon>
        <taxon>Mucoromycota</taxon>
        <taxon>Mucoromycotina</taxon>
        <taxon>Mucoromycetes</taxon>
        <taxon>Mucorales</taxon>
        <taxon>Mucorineae</taxon>
        <taxon>Mucoraceae</taxon>
        <taxon>Apophysomyces</taxon>
    </lineage>
</organism>
<dbReference type="AlphaFoldDB" id="A0A8H7BXL5"/>
<proteinExistence type="predicted"/>
<evidence type="ECO:0000313" key="1">
    <source>
        <dbReference type="EMBL" id="KAF7727327.1"/>
    </source>
</evidence>
<name>A0A8H7BXL5_9FUNG</name>
<dbReference type="Pfam" id="PF13233">
    <property type="entry name" value="Complex1_LYR_2"/>
    <property type="match status" value="1"/>
</dbReference>
<dbReference type="InterPro" id="IPR039196">
    <property type="entry name" value="Fmc1"/>
</dbReference>